<keyword evidence="5 10" id="KW-0067">ATP-binding</keyword>
<dbReference type="FunFam" id="3.40.50.620:FF:000338">
    <property type="entry name" value="Leucine--tRNA ligase, mitochondrial"/>
    <property type="match status" value="1"/>
</dbReference>
<dbReference type="SUPFAM" id="SSF47323">
    <property type="entry name" value="Anticodon-binding domain of a subclass of class I aminoacyl-tRNA synthetases"/>
    <property type="match status" value="1"/>
</dbReference>
<dbReference type="GO" id="GO:0032543">
    <property type="term" value="P:mitochondrial translation"/>
    <property type="evidence" value="ECO:0007669"/>
    <property type="project" value="TreeGrafter"/>
</dbReference>
<evidence type="ECO:0000256" key="10">
    <source>
        <dbReference type="RuleBase" id="RU363035"/>
    </source>
</evidence>
<dbReference type="RefSeq" id="XP_024724041.1">
    <property type="nucleotide sequence ID" value="XM_024861580.1"/>
</dbReference>
<dbReference type="GO" id="GO:0002161">
    <property type="term" value="F:aminoacyl-tRNA deacylase activity"/>
    <property type="evidence" value="ECO:0007669"/>
    <property type="project" value="InterPro"/>
</dbReference>
<dbReference type="GO" id="GO:0006429">
    <property type="term" value="P:leucyl-tRNA aminoacylation"/>
    <property type="evidence" value="ECO:0007669"/>
    <property type="project" value="InterPro"/>
</dbReference>
<evidence type="ECO:0000259" key="13">
    <source>
        <dbReference type="Pfam" id="PF09334"/>
    </source>
</evidence>
<dbReference type="Gene3D" id="1.10.730.10">
    <property type="entry name" value="Isoleucyl-tRNA Synthetase, Domain 1"/>
    <property type="match status" value="1"/>
</dbReference>
<evidence type="ECO:0000256" key="8">
    <source>
        <dbReference type="ARBA" id="ARBA00030520"/>
    </source>
</evidence>
<dbReference type="CDD" id="cd00812">
    <property type="entry name" value="LeuRS_core"/>
    <property type="match status" value="1"/>
</dbReference>
<dbReference type="FunFam" id="3.40.50.620:FF:000003">
    <property type="entry name" value="Leucine--tRNA ligase"/>
    <property type="match status" value="1"/>
</dbReference>
<comment type="similarity">
    <text evidence="1 10">Belongs to the class-I aminoacyl-tRNA synthetase family.</text>
</comment>
<dbReference type="PROSITE" id="PS00178">
    <property type="entry name" value="AA_TRNA_LIGASE_I"/>
    <property type="match status" value="1"/>
</dbReference>
<keyword evidence="16" id="KW-1185">Reference proteome</keyword>
<keyword evidence="3 10" id="KW-0436">Ligase</keyword>
<dbReference type="GO" id="GO:0005524">
    <property type="term" value="F:ATP binding"/>
    <property type="evidence" value="ECO:0007669"/>
    <property type="project" value="UniProtKB-KW"/>
</dbReference>
<evidence type="ECO:0000313" key="16">
    <source>
        <dbReference type="Proteomes" id="UP000241818"/>
    </source>
</evidence>
<feature type="domain" description="Aminoacyl-tRNA synthetase class Ia" evidence="11">
    <location>
        <begin position="462"/>
        <end position="623"/>
    </location>
</feature>
<proteinExistence type="inferred from homology"/>
<keyword evidence="7 10" id="KW-0030">Aminoacyl-tRNA synthetase</keyword>
<evidence type="ECO:0000256" key="4">
    <source>
        <dbReference type="ARBA" id="ARBA00022741"/>
    </source>
</evidence>
<evidence type="ECO:0000259" key="14">
    <source>
        <dbReference type="Pfam" id="PF13603"/>
    </source>
</evidence>
<dbReference type="SUPFAM" id="SSF50677">
    <property type="entry name" value="ValRS/IleRS/LeuRS editing domain"/>
    <property type="match status" value="1"/>
</dbReference>
<evidence type="ECO:0000259" key="12">
    <source>
        <dbReference type="Pfam" id="PF08264"/>
    </source>
</evidence>
<dbReference type="PRINTS" id="PR00985">
    <property type="entry name" value="TRNASYNTHLEU"/>
</dbReference>
<dbReference type="Proteomes" id="UP000241818">
    <property type="component" value="Unassembled WGS sequence"/>
</dbReference>
<dbReference type="FunFam" id="1.10.730.10:FF:000002">
    <property type="entry name" value="Leucine--tRNA ligase"/>
    <property type="match status" value="1"/>
</dbReference>
<evidence type="ECO:0000256" key="6">
    <source>
        <dbReference type="ARBA" id="ARBA00022917"/>
    </source>
</evidence>
<dbReference type="InterPro" id="IPR015413">
    <property type="entry name" value="Methionyl/Leucyl_tRNA_Synth"/>
</dbReference>
<evidence type="ECO:0000259" key="11">
    <source>
        <dbReference type="Pfam" id="PF00133"/>
    </source>
</evidence>
<feature type="domain" description="Methionyl/Valyl/Leucyl/Isoleucyl-tRNA synthetase anticodon-binding" evidence="12">
    <location>
        <begin position="763"/>
        <end position="894"/>
    </location>
</feature>
<dbReference type="InterPro" id="IPR013155">
    <property type="entry name" value="M/V/L/I-tRNA-synth_anticd-bd"/>
</dbReference>
<sequence>MWSSIARSRGRLWPGWLGGSRTFTRSARNMRQELDFTLLDSKWRQKWELRQPGVQGKNSGSKEKMYILPMFPYPSGDLHLGHLRVYTISDVLSRFRRMQGHKVLHPIGWDAFGLPAENAAIERGIDPATWTKTNIRRMKSQLQAMNGQWDWDREFATCDPSFYKHTQRLFLLLHQSGLAYQAESLVNYDPVDKTVLANEQVDANGCSWRSGAKVEKRRLKQWFLKISEFRDDLLKDLDFLAKGGAWPERVLAMQKNWLGKSIGARIKFPVVAYDQSTHSDIEVFTTRPDTLFGVQYVALASTHPIVQALAKTDPELQAFLDTIPTLPADSKVGYLLPHVRAMNPLAYDESTPAAAKDELPIYVAPYVLGDYGDGAVMGVPGHDTRDHAFWKNNRFDEPIRMVIAPSADGSIIPISDGPFIHHGHLTSHCGTYAGLTTAQATKKIIEVLESKKMGSTAETWRLRDWLVSRQRYWGTPIPIIHCNSCGPVPVPEDQLPVELPTVEGHWMKGKAGNPLDDAHDWVNTSCPKCHGPAKRDTDTMDTFVDSSWYYMRYIDVKNENMLFNPKKADDSLPVDIYIGGVEHAILHLLYARFISKFIARTGLWNSKNFGEPFKKVLTQGMVHGKTYSDPSNGRFLKPDEVDLSVSSKPIVVATGEQANVSFEKMSKSKYNGVDPSECMSKYGADVTRAHILFQAPVNEVLEWHEEKISGITRWLRRVHEHIASLQDVWIGLNEITPKAYFIEFGQAAEGGQEMLKIQLLERDKALWRLVQTTIQNVTRSYSETYSLNTVVSDLMTLTNAIIEHGDLTRNHKVNKWATKALIQMMAPITPAFSEECWELLQHSDRKGQASSPSKEGLIFDSEFPEMDGTIEWFPPTTQPCAVQVNGKLKAVVELPIPEKGLGGEELNKWLTGELLATDEGKKLEQKLHITEAKKIIVVHGGKTINFVVKK</sequence>
<dbReference type="Pfam" id="PF08264">
    <property type="entry name" value="Anticodon_1"/>
    <property type="match status" value="1"/>
</dbReference>
<dbReference type="InterPro" id="IPR002302">
    <property type="entry name" value="Leu-tRNA-ligase"/>
</dbReference>
<accession>A0A2T3BAT3</accession>
<dbReference type="SUPFAM" id="SSF52374">
    <property type="entry name" value="Nucleotidylyl transferase"/>
    <property type="match status" value="1"/>
</dbReference>
<evidence type="ECO:0000256" key="5">
    <source>
        <dbReference type="ARBA" id="ARBA00022840"/>
    </source>
</evidence>
<dbReference type="Pfam" id="PF13603">
    <property type="entry name" value="tRNA-synt_1_2"/>
    <property type="match status" value="1"/>
</dbReference>
<dbReference type="EMBL" id="KZ679007">
    <property type="protein sequence ID" value="PSS25442.1"/>
    <property type="molecule type" value="Genomic_DNA"/>
</dbReference>
<dbReference type="InterPro" id="IPR009008">
    <property type="entry name" value="Val/Leu/Ile-tRNA-synth_edit"/>
</dbReference>
<dbReference type="STRING" id="857342.A0A2T3BAT3"/>
<evidence type="ECO:0000313" key="15">
    <source>
        <dbReference type="EMBL" id="PSS25442.1"/>
    </source>
</evidence>
<organism evidence="15 16">
    <name type="scientific">Amorphotheca resinae ATCC 22711</name>
    <dbReference type="NCBI Taxonomy" id="857342"/>
    <lineage>
        <taxon>Eukaryota</taxon>
        <taxon>Fungi</taxon>
        <taxon>Dikarya</taxon>
        <taxon>Ascomycota</taxon>
        <taxon>Pezizomycotina</taxon>
        <taxon>Leotiomycetes</taxon>
        <taxon>Helotiales</taxon>
        <taxon>Amorphothecaceae</taxon>
        <taxon>Amorphotheca</taxon>
    </lineage>
</organism>
<dbReference type="Pfam" id="PF09334">
    <property type="entry name" value="tRNA-synt_1g"/>
    <property type="match status" value="1"/>
</dbReference>
<dbReference type="OrthoDB" id="15954at2759"/>
<dbReference type="InParanoid" id="A0A2T3BAT3"/>
<feature type="domain" description="Methionyl/Leucyl tRNA synthetase" evidence="13">
    <location>
        <begin position="70"/>
        <end position="203"/>
    </location>
</feature>
<keyword evidence="4 10" id="KW-0547">Nucleotide-binding</keyword>
<dbReference type="Pfam" id="PF00133">
    <property type="entry name" value="tRNA-synt_1"/>
    <property type="match status" value="1"/>
</dbReference>
<dbReference type="PANTHER" id="PTHR43740">
    <property type="entry name" value="LEUCYL-TRNA SYNTHETASE"/>
    <property type="match status" value="1"/>
</dbReference>
<dbReference type="FunCoup" id="A0A2T3BAT3">
    <property type="interactions" value="508"/>
</dbReference>
<comment type="catalytic activity">
    <reaction evidence="9">
        <text>tRNA(Leu) + L-leucine + ATP = L-leucyl-tRNA(Leu) + AMP + diphosphate</text>
        <dbReference type="Rhea" id="RHEA:11688"/>
        <dbReference type="Rhea" id="RHEA-COMP:9613"/>
        <dbReference type="Rhea" id="RHEA-COMP:9622"/>
        <dbReference type="ChEBI" id="CHEBI:30616"/>
        <dbReference type="ChEBI" id="CHEBI:33019"/>
        <dbReference type="ChEBI" id="CHEBI:57427"/>
        <dbReference type="ChEBI" id="CHEBI:78442"/>
        <dbReference type="ChEBI" id="CHEBI:78494"/>
        <dbReference type="ChEBI" id="CHEBI:456215"/>
        <dbReference type="EC" id="6.1.1.4"/>
    </reaction>
</comment>
<dbReference type="NCBIfam" id="TIGR00396">
    <property type="entry name" value="leuS_bact"/>
    <property type="match status" value="1"/>
</dbReference>
<dbReference type="InterPro" id="IPR009080">
    <property type="entry name" value="tRNAsynth_Ia_anticodon-bd"/>
</dbReference>
<dbReference type="GO" id="GO:0004823">
    <property type="term" value="F:leucine-tRNA ligase activity"/>
    <property type="evidence" value="ECO:0007669"/>
    <property type="project" value="UniProtKB-EC"/>
</dbReference>
<reference evidence="15 16" key="1">
    <citation type="journal article" date="2018" name="New Phytol.">
        <title>Comparative genomics and transcriptomics depict ericoid mycorrhizal fungi as versatile saprotrophs and plant mutualists.</title>
        <authorList>
            <person name="Martino E."/>
            <person name="Morin E."/>
            <person name="Grelet G.A."/>
            <person name="Kuo A."/>
            <person name="Kohler A."/>
            <person name="Daghino S."/>
            <person name="Barry K.W."/>
            <person name="Cichocki N."/>
            <person name="Clum A."/>
            <person name="Dockter R.B."/>
            <person name="Hainaut M."/>
            <person name="Kuo R.C."/>
            <person name="LaButti K."/>
            <person name="Lindahl B.D."/>
            <person name="Lindquist E.A."/>
            <person name="Lipzen A."/>
            <person name="Khouja H.R."/>
            <person name="Magnuson J."/>
            <person name="Murat C."/>
            <person name="Ohm R.A."/>
            <person name="Singer S.W."/>
            <person name="Spatafora J.W."/>
            <person name="Wang M."/>
            <person name="Veneault-Fourrey C."/>
            <person name="Henrissat B."/>
            <person name="Grigoriev I.V."/>
            <person name="Martin F.M."/>
            <person name="Perotto S."/>
        </authorList>
    </citation>
    <scope>NUCLEOTIDE SEQUENCE [LARGE SCALE GENOMIC DNA]</scope>
    <source>
        <strain evidence="15 16">ATCC 22711</strain>
    </source>
</reference>
<protein>
    <recommendedName>
        <fullName evidence="2">leucine--tRNA ligase</fullName>
        <ecNumber evidence="2">6.1.1.4</ecNumber>
    </recommendedName>
    <alternativeName>
        <fullName evidence="8">Leucyl-tRNA synthetase</fullName>
    </alternativeName>
</protein>
<dbReference type="HAMAP" id="MF_00049_B">
    <property type="entry name" value="Leu_tRNA_synth_B"/>
    <property type="match status" value="1"/>
</dbReference>
<dbReference type="PANTHER" id="PTHR43740:SF2">
    <property type="entry name" value="LEUCINE--TRNA LIGASE, MITOCHONDRIAL"/>
    <property type="match status" value="1"/>
</dbReference>
<evidence type="ECO:0000256" key="3">
    <source>
        <dbReference type="ARBA" id="ARBA00022598"/>
    </source>
</evidence>
<evidence type="ECO:0000256" key="1">
    <source>
        <dbReference type="ARBA" id="ARBA00005594"/>
    </source>
</evidence>
<feature type="domain" description="Leucyl-tRNA synthetase editing" evidence="14">
    <location>
        <begin position="255"/>
        <end position="448"/>
    </location>
</feature>
<name>A0A2T3BAT3_AMORE</name>
<dbReference type="InterPro" id="IPR014729">
    <property type="entry name" value="Rossmann-like_a/b/a_fold"/>
</dbReference>
<dbReference type="GeneID" id="36569661"/>
<gene>
    <name evidence="15" type="ORF">M430DRAFT_115132</name>
</gene>
<dbReference type="GO" id="GO:0005739">
    <property type="term" value="C:mitochondrion"/>
    <property type="evidence" value="ECO:0007669"/>
    <property type="project" value="TreeGrafter"/>
</dbReference>
<dbReference type="InterPro" id="IPR025709">
    <property type="entry name" value="Leu_tRNA-synth_edit"/>
</dbReference>
<evidence type="ECO:0000256" key="7">
    <source>
        <dbReference type="ARBA" id="ARBA00023146"/>
    </source>
</evidence>
<evidence type="ECO:0000256" key="2">
    <source>
        <dbReference type="ARBA" id="ARBA00013164"/>
    </source>
</evidence>
<dbReference type="InterPro" id="IPR002300">
    <property type="entry name" value="aa-tRNA-synth_Ia"/>
</dbReference>
<keyword evidence="6 10" id="KW-0648">Protein biosynthesis</keyword>
<dbReference type="EC" id="6.1.1.4" evidence="2"/>
<evidence type="ECO:0000256" key="9">
    <source>
        <dbReference type="ARBA" id="ARBA00047469"/>
    </source>
</evidence>
<dbReference type="AlphaFoldDB" id="A0A2T3BAT3"/>
<dbReference type="InterPro" id="IPR001412">
    <property type="entry name" value="aa-tRNA-synth_I_CS"/>
</dbReference>
<dbReference type="Gene3D" id="3.40.50.620">
    <property type="entry name" value="HUPs"/>
    <property type="match status" value="2"/>
</dbReference>